<accession>A0A6S6QZI4</accession>
<keyword evidence="3" id="KW-1185">Reference proteome</keyword>
<proteinExistence type="predicted"/>
<dbReference type="SUPFAM" id="SSF51735">
    <property type="entry name" value="NAD(P)-binding Rossmann-fold domains"/>
    <property type="match status" value="1"/>
</dbReference>
<dbReference type="EMBL" id="AP023361">
    <property type="protein sequence ID" value="BCJ92068.1"/>
    <property type="molecule type" value="Genomic_DNA"/>
</dbReference>
<organism evidence="2 3">
    <name type="scientific">Terrihabitans soli</name>
    <dbReference type="NCBI Taxonomy" id="708113"/>
    <lineage>
        <taxon>Bacteria</taxon>
        <taxon>Pseudomonadati</taxon>
        <taxon>Pseudomonadota</taxon>
        <taxon>Alphaproteobacteria</taxon>
        <taxon>Hyphomicrobiales</taxon>
        <taxon>Terrihabitans</taxon>
    </lineage>
</organism>
<dbReference type="FunFam" id="3.40.50.720:FF:000702">
    <property type="entry name" value="NADH dehydrogenase (Ubiquinone)"/>
    <property type="match status" value="1"/>
</dbReference>
<protein>
    <submittedName>
        <fullName evidence="2">3-beta-hydroxy-Delta(5)-steroid dehydrogenase</fullName>
    </submittedName>
</protein>
<sequence length="325" mass="34383">MAPVGVSDRIVTVFGGSGFVGRHVIRALAAQGWRVRNACRRPDLAFHLQPLGSVGQIVSVQANVRNTPSVEAAVEGADAVINLVAIAYESGRQTFHDVHVGGAARVAEAAKAAGVKTLVQMSALGISAESKSVYARTKVEGEAAVLKAFPDAVILRPSVIFGPEDRFLNRFAALARLSPVLPLIGGGATKFQPIFVGDVADAVAAVLGGRAKAGGTYELGGPDVQSFREIMEYILEVTGRKRLLVPLPFPIAALQAQFLQLLPKPLLTADQVELLKGDSVVSQTAAKNGFVLENLGVRSTAMDTVVPSYLYRFRKAGQFTDMHAT</sequence>
<dbReference type="InterPro" id="IPR001509">
    <property type="entry name" value="Epimerase_deHydtase"/>
</dbReference>
<dbReference type="PANTHER" id="PTHR12126:SF11">
    <property type="entry name" value="NADH DEHYDROGENASE [UBIQUINONE] 1 ALPHA SUBCOMPLEX SUBUNIT 9, MITOCHONDRIAL"/>
    <property type="match status" value="1"/>
</dbReference>
<name>A0A6S6QZI4_9HYPH</name>
<dbReference type="KEGG" id="tso:IZ6_28030"/>
<dbReference type="CDD" id="cd05271">
    <property type="entry name" value="NDUFA9_like_SDR_a"/>
    <property type="match status" value="1"/>
</dbReference>
<evidence type="ECO:0000259" key="1">
    <source>
        <dbReference type="PROSITE" id="PS50238"/>
    </source>
</evidence>
<dbReference type="Gene3D" id="3.40.50.720">
    <property type="entry name" value="NAD(P)-binding Rossmann-like Domain"/>
    <property type="match status" value="1"/>
</dbReference>
<dbReference type="Pfam" id="PF01370">
    <property type="entry name" value="Epimerase"/>
    <property type="match status" value="1"/>
</dbReference>
<dbReference type="AlphaFoldDB" id="A0A6S6QZI4"/>
<reference evidence="2 3" key="1">
    <citation type="submission" date="2020-08" db="EMBL/GenBank/DDBJ databases">
        <title>Genome sequence of Rhizobiales bacterium strain IZ6.</title>
        <authorList>
            <person name="Nakai R."/>
            <person name="Naganuma T."/>
        </authorList>
    </citation>
    <scope>NUCLEOTIDE SEQUENCE [LARGE SCALE GENOMIC DNA]</scope>
    <source>
        <strain evidence="2 3">IZ6</strain>
    </source>
</reference>
<dbReference type="PROSITE" id="PS50238">
    <property type="entry name" value="RHOGAP"/>
    <property type="match status" value="1"/>
</dbReference>
<dbReference type="GO" id="GO:0044877">
    <property type="term" value="F:protein-containing complex binding"/>
    <property type="evidence" value="ECO:0007669"/>
    <property type="project" value="TreeGrafter"/>
</dbReference>
<dbReference type="RefSeq" id="WP_222875669.1">
    <property type="nucleotide sequence ID" value="NZ_AP023361.1"/>
</dbReference>
<dbReference type="GO" id="GO:0007165">
    <property type="term" value="P:signal transduction"/>
    <property type="evidence" value="ECO:0007669"/>
    <property type="project" value="InterPro"/>
</dbReference>
<gene>
    <name evidence="2" type="ORF">IZ6_28030</name>
</gene>
<dbReference type="Proteomes" id="UP000515317">
    <property type="component" value="Chromosome"/>
</dbReference>
<feature type="domain" description="Rho-GAP" evidence="1">
    <location>
        <begin position="175"/>
        <end position="325"/>
    </location>
</feature>
<dbReference type="InterPro" id="IPR000198">
    <property type="entry name" value="RhoGAP_dom"/>
</dbReference>
<evidence type="ECO:0000313" key="3">
    <source>
        <dbReference type="Proteomes" id="UP000515317"/>
    </source>
</evidence>
<evidence type="ECO:0000313" key="2">
    <source>
        <dbReference type="EMBL" id="BCJ92068.1"/>
    </source>
</evidence>
<dbReference type="InterPro" id="IPR036291">
    <property type="entry name" value="NAD(P)-bd_dom_sf"/>
</dbReference>
<dbReference type="InterPro" id="IPR051207">
    <property type="entry name" value="ComplexI_NDUFA9_subunit"/>
</dbReference>
<dbReference type="PANTHER" id="PTHR12126">
    <property type="entry name" value="NADH-UBIQUINONE OXIDOREDUCTASE 39 KDA SUBUNIT-RELATED"/>
    <property type="match status" value="1"/>
</dbReference>